<evidence type="ECO:0000313" key="1">
    <source>
        <dbReference type="EMBL" id="JAH82846.1"/>
    </source>
</evidence>
<reference evidence="1" key="1">
    <citation type="submission" date="2014-11" db="EMBL/GenBank/DDBJ databases">
        <authorList>
            <person name="Amaro Gonzalez C."/>
        </authorList>
    </citation>
    <scope>NUCLEOTIDE SEQUENCE</scope>
</reference>
<dbReference type="EMBL" id="GBXM01025731">
    <property type="protein sequence ID" value="JAH82846.1"/>
    <property type="molecule type" value="Transcribed_RNA"/>
</dbReference>
<organism evidence="1">
    <name type="scientific">Anguilla anguilla</name>
    <name type="common">European freshwater eel</name>
    <name type="synonym">Muraena anguilla</name>
    <dbReference type="NCBI Taxonomy" id="7936"/>
    <lineage>
        <taxon>Eukaryota</taxon>
        <taxon>Metazoa</taxon>
        <taxon>Chordata</taxon>
        <taxon>Craniata</taxon>
        <taxon>Vertebrata</taxon>
        <taxon>Euteleostomi</taxon>
        <taxon>Actinopterygii</taxon>
        <taxon>Neopterygii</taxon>
        <taxon>Teleostei</taxon>
        <taxon>Anguilliformes</taxon>
        <taxon>Anguillidae</taxon>
        <taxon>Anguilla</taxon>
    </lineage>
</organism>
<dbReference type="AlphaFoldDB" id="A0A0E9VXS9"/>
<name>A0A0E9VXS9_ANGAN</name>
<accession>A0A0E9VXS9</accession>
<proteinExistence type="predicted"/>
<protein>
    <submittedName>
        <fullName evidence="1">Uncharacterized protein</fullName>
    </submittedName>
</protein>
<reference evidence="1" key="2">
    <citation type="journal article" date="2015" name="Fish Shellfish Immunol.">
        <title>Early steps in the European eel (Anguilla anguilla)-Vibrio vulnificus interaction in the gills: Role of the RtxA13 toxin.</title>
        <authorList>
            <person name="Callol A."/>
            <person name="Pajuelo D."/>
            <person name="Ebbesson L."/>
            <person name="Teles M."/>
            <person name="MacKenzie S."/>
            <person name="Amaro C."/>
        </authorList>
    </citation>
    <scope>NUCLEOTIDE SEQUENCE</scope>
</reference>
<sequence>MECALTFTTHSCPLEPKWSVR</sequence>